<proteinExistence type="predicted"/>
<gene>
    <name evidence="1" type="ORF">CARN1_1176</name>
    <name evidence="2" type="ORF">CARN4_0611</name>
</gene>
<evidence type="ECO:0000313" key="2">
    <source>
        <dbReference type="EMBL" id="CBI01257.1"/>
    </source>
</evidence>
<evidence type="ECO:0000313" key="1">
    <source>
        <dbReference type="EMBL" id="CBH75778.1"/>
    </source>
</evidence>
<organism evidence="1">
    <name type="scientific">mine drainage metagenome</name>
    <dbReference type="NCBI Taxonomy" id="410659"/>
    <lineage>
        <taxon>unclassified sequences</taxon>
        <taxon>metagenomes</taxon>
        <taxon>ecological metagenomes</taxon>
    </lineage>
</organism>
<protein>
    <submittedName>
        <fullName evidence="1">Uncharacterized protein</fullName>
    </submittedName>
</protein>
<accession>E6PH40</accession>
<reference evidence="1" key="1">
    <citation type="submission" date="2009-10" db="EMBL/GenBank/DDBJ databases">
        <title>Diversity of trophic interactions inside an arsenic-rich microbial ecosystem.</title>
        <authorList>
            <person name="Bertin P.N."/>
            <person name="Heinrich-Salmeron A."/>
            <person name="Pelletier E."/>
            <person name="Goulhen-Chollet F."/>
            <person name="Arsene-Ploetze F."/>
            <person name="Gallien S."/>
            <person name="Calteau A."/>
            <person name="Vallenet D."/>
            <person name="Casiot C."/>
            <person name="Chane-Woon-Ming B."/>
            <person name="Giloteaux L."/>
            <person name="Barakat M."/>
            <person name="Bonnefoy V."/>
            <person name="Bruneel O."/>
            <person name="Chandler M."/>
            <person name="Cleiss J."/>
            <person name="Duran R."/>
            <person name="Elbaz-Poulichet F."/>
            <person name="Fonknechten N."/>
            <person name="Lauga B."/>
            <person name="Mornico D."/>
            <person name="Ortet P."/>
            <person name="Schaeffer C."/>
            <person name="Siguier P."/>
            <person name="Alexander Thil Smith A."/>
            <person name="Van Dorsselaer A."/>
            <person name="Weissenbach J."/>
            <person name="Medigue C."/>
            <person name="Le Paslier D."/>
        </authorList>
    </citation>
    <scope>NUCLEOTIDE SEQUENCE</scope>
</reference>
<dbReference type="EMBL" id="CABO01000016">
    <property type="protein sequence ID" value="CBI01257.1"/>
    <property type="molecule type" value="Genomic_DNA"/>
</dbReference>
<sequence length="58" mass="6110">MNRILNLQIMLPDAATIIGNSYMSLDCNTFHSTLSTGGCGGMTNVAAGAILIDSNQMF</sequence>
<comment type="caution">
    <text evidence="1">The sequence shown here is derived from an EMBL/GenBank/DDBJ whole genome shotgun (WGS) entry which is preliminary data.</text>
</comment>
<dbReference type="EMBL" id="CABL01000016">
    <property type="protein sequence ID" value="CBH75778.1"/>
    <property type="molecule type" value="Genomic_DNA"/>
</dbReference>
<dbReference type="AlphaFoldDB" id="E6PH40"/>
<name>E6PH40_9ZZZZ</name>